<protein>
    <submittedName>
        <fullName evidence="2">Transcriptional regulator of competence genes, TfoX/Sxy family</fullName>
    </submittedName>
</protein>
<evidence type="ECO:0000259" key="1">
    <source>
        <dbReference type="Pfam" id="PF04993"/>
    </source>
</evidence>
<organism evidence="2 3">
    <name type="scientific">Agrococcus jejuensis</name>
    <dbReference type="NCBI Taxonomy" id="399736"/>
    <lineage>
        <taxon>Bacteria</taxon>
        <taxon>Bacillati</taxon>
        <taxon>Actinomycetota</taxon>
        <taxon>Actinomycetes</taxon>
        <taxon>Micrococcales</taxon>
        <taxon>Microbacteriaceae</taxon>
        <taxon>Agrococcus</taxon>
    </lineage>
</organism>
<dbReference type="Pfam" id="PF04993">
    <property type="entry name" value="TfoX_N"/>
    <property type="match status" value="1"/>
</dbReference>
<dbReference type="Proteomes" id="UP000198822">
    <property type="component" value="Chromosome I"/>
</dbReference>
<dbReference type="STRING" id="399736.SAMN04489720_1398"/>
<feature type="domain" description="TfoX N-terminal" evidence="1">
    <location>
        <begin position="14"/>
        <end position="102"/>
    </location>
</feature>
<evidence type="ECO:0000313" key="2">
    <source>
        <dbReference type="EMBL" id="SDH48505.1"/>
    </source>
</evidence>
<reference evidence="3" key="1">
    <citation type="submission" date="2016-10" db="EMBL/GenBank/DDBJ databases">
        <authorList>
            <person name="Varghese N."/>
            <person name="Submissions S."/>
        </authorList>
    </citation>
    <scope>NUCLEOTIDE SEQUENCE [LARGE SCALE GENOMIC DNA]</scope>
    <source>
        <strain evidence="3">DSM 22002</strain>
    </source>
</reference>
<dbReference type="OrthoDB" id="214902at2"/>
<accession>A0A1G8CSN8</accession>
<sequence>MAIDEGLVARIRPLLEPHEPVDEKRMFGGLAFLVHGHMTVCVTSHRSLMVRVREEDRDALLALDGAGEMVMRGSATRTWVLMSGPVLDDDAALAEWVERGVETVEDLPPKA</sequence>
<name>A0A1G8CSN8_9MICO</name>
<keyword evidence="3" id="KW-1185">Reference proteome</keyword>
<dbReference type="InterPro" id="IPR007076">
    <property type="entry name" value="TfoX_N"/>
</dbReference>
<dbReference type="EMBL" id="LT629695">
    <property type="protein sequence ID" value="SDH48505.1"/>
    <property type="molecule type" value="Genomic_DNA"/>
</dbReference>
<dbReference type="Gene3D" id="3.30.1460.30">
    <property type="entry name" value="YgaC/TfoX-N like chaperone"/>
    <property type="match status" value="1"/>
</dbReference>
<gene>
    <name evidence="2" type="ORF">SAMN04489720_1398</name>
</gene>
<evidence type="ECO:0000313" key="3">
    <source>
        <dbReference type="Proteomes" id="UP000198822"/>
    </source>
</evidence>
<dbReference type="AlphaFoldDB" id="A0A1G8CSN8"/>
<dbReference type="RefSeq" id="WP_092503665.1">
    <property type="nucleotide sequence ID" value="NZ_LT629695.1"/>
</dbReference>
<dbReference type="SUPFAM" id="SSF159894">
    <property type="entry name" value="YgaC/TfoX-N like"/>
    <property type="match status" value="1"/>
</dbReference>
<proteinExistence type="predicted"/>